<reference evidence="2 3" key="1">
    <citation type="submission" date="2017-04" db="EMBL/GenBank/DDBJ databases">
        <title>Genome sequencing of [Candida] sorbophila.</title>
        <authorList>
            <person name="Ahn J.O."/>
        </authorList>
    </citation>
    <scope>NUCLEOTIDE SEQUENCE [LARGE SCALE GENOMIC DNA]</scope>
    <source>
        <strain evidence="2 3">DS02</strain>
    </source>
</reference>
<dbReference type="AlphaFoldDB" id="A0A2T0FCD2"/>
<protein>
    <recommendedName>
        <fullName evidence="4">AMP-dependent synthetase/ligase domain-containing protein</fullName>
    </recommendedName>
</protein>
<keyword evidence="3" id="KW-1185">Reference proteome</keyword>
<evidence type="ECO:0000313" key="2">
    <source>
        <dbReference type="EMBL" id="PRT52641.1"/>
    </source>
</evidence>
<evidence type="ECO:0000256" key="1">
    <source>
        <dbReference type="SAM" id="SignalP"/>
    </source>
</evidence>
<proteinExistence type="predicted"/>
<evidence type="ECO:0000313" key="3">
    <source>
        <dbReference type="Proteomes" id="UP000238350"/>
    </source>
</evidence>
<comment type="caution">
    <text evidence="2">The sequence shown here is derived from an EMBL/GenBank/DDBJ whole genome shotgun (WGS) entry which is preliminary data.</text>
</comment>
<evidence type="ECO:0008006" key="4">
    <source>
        <dbReference type="Google" id="ProtNLM"/>
    </source>
</evidence>
<dbReference type="EMBL" id="NDIQ01000001">
    <property type="protein sequence ID" value="PRT52641.1"/>
    <property type="molecule type" value="Genomic_DNA"/>
</dbReference>
<dbReference type="GeneID" id="36514010"/>
<keyword evidence="1" id="KW-0732">Signal</keyword>
<feature type="chain" id="PRO_5015698479" description="AMP-dependent synthetase/ligase domain-containing protein" evidence="1">
    <location>
        <begin position="20"/>
        <end position="423"/>
    </location>
</feature>
<dbReference type="SUPFAM" id="SSF56801">
    <property type="entry name" value="Acetyl-CoA synthetase-like"/>
    <property type="match status" value="1"/>
</dbReference>
<accession>A0A2T0FCD2</accession>
<dbReference type="InterPro" id="IPR042099">
    <property type="entry name" value="ANL_N_sf"/>
</dbReference>
<feature type="signal peptide" evidence="1">
    <location>
        <begin position="1"/>
        <end position="19"/>
    </location>
</feature>
<sequence length="423" mass="47329">MITLILVLALVTLYLYLEWSPTDVDQSILKHQVSAPPVRNPGESGVYRSLDTPHSTPLLREILGKHYEQFTLEMLWEPESFQISEYHANGELDGNFDFAMHVHKLGSALTKRNTTSVIVTLPAGIEALAMLFACGLYNICILYTEPEELEEAKSAFPLHDLVVDAPLATDDELVERPIAKPSSISFYSKQRGLQKFLSPEVGLSIASQLRALGHRMWNRNDKVLIFPTCQHPYALLMQLTALSAKAPLVFLEHSISDPFRATEIVRPTVLVTDDIALESLRSQADELNTIKLLQFQLNKVRLSRGTISSPMLPQFRSLRLIHTVNLGGTSMRTEDANVIRILTGSQVIHGFRTPKVLMPIFQTTYGDYRECPKQYTLAGPPTPGIEIKVVGDAKKGRLFLKYDIDWIDTGVDVTMRPDGCAMV</sequence>
<dbReference type="Gene3D" id="3.40.50.12780">
    <property type="entry name" value="N-terminal domain of ligase-like"/>
    <property type="match status" value="1"/>
</dbReference>
<name>A0A2T0FCD2_9ASCO</name>
<dbReference type="RefSeq" id="XP_024662587.1">
    <property type="nucleotide sequence ID" value="XM_024806819.1"/>
</dbReference>
<dbReference type="OrthoDB" id="4138492at2759"/>
<organism evidence="2 3">
    <name type="scientific">Wickerhamiella sorbophila</name>
    <dbReference type="NCBI Taxonomy" id="45607"/>
    <lineage>
        <taxon>Eukaryota</taxon>
        <taxon>Fungi</taxon>
        <taxon>Dikarya</taxon>
        <taxon>Ascomycota</taxon>
        <taxon>Saccharomycotina</taxon>
        <taxon>Dipodascomycetes</taxon>
        <taxon>Dipodascales</taxon>
        <taxon>Trichomonascaceae</taxon>
        <taxon>Wickerhamiella</taxon>
    </lineage>
</organism>
<dbReference type="Proteomes" id="UP000238350">
    <property type="component" value="Unassembled WGS sequence"/>
</dbReference>
<gene>
    <name evidence="2" type="ORF">B9G98_00261</name>
</gene>